<dbReference type="PATRIC" id="fig|362787.3.peg.1346"/>
<organism evidence="1 2">
    <name type="scientific">Candidatus Protochlamydia amoebophila</name>
    <dbReference type="NCBI Taxonomy" id="362787"/>
    <lineage>
        <taxon>Bacteria</taxon>
        <taxon>Pseudomonadati</taxon>
        <taxon>Chlamydiota</taxon>
        <taxon>Chlamydiia</taxon>
        <taxon>Parachlamydiales</taxon>
        <taxon>Parachlamydiaceae</taxon>
        <taxon>Candidatus Protochlamydia</taxon>
    </lineage>
</organism>
<accession>A0A0C1H1D8</accession>
<protein>
    <submittedName>
        <fullName evidence="1">Uncharacterized protein</fullName>
    </submittedName>
</protein>
<gene>
    <name evidence="1" type="ORF">DB44_DJ00290</name>
</gene>
<dbReference type="Proteomes" id="UP000031465">
    <property type="component" value="Unassembled WGS sequence"/>
</dbReference>
<evidence type="ECO:0000313" key="2">
    <source>
        <dbReference type="Proteomes" id="UP000031465"/>
    </source>
</evidence>
<reference evidence="1 2" key="1">
    <citation type="journal article" date="2014" name="Mol. Biol. Evol.">
        <title>Massive expansion of Ubiquitination-related gene families within the Chlamydiae.</title>
        <authorList>
            <person name="Domman D."/>
            <person name="Collingro A."/>
            <person name="Lagkouvardos I."/>
            <person name="Gehre L."/>
            <person name="Weinmaier T."/>
            <person name="Rattei T."/>
            <person name="Subtil A."/>
            <person name="Horn M."/>
        </authorList>
    </citation>
    <scope>NUCLEOTIDE SEQUENCE [LARGE SCALE GENOMIC DNA]</scope>
    <source>
        <strain evidence="1 2">EI2</strain>
    </source>
</reference>
<proteinExistence type="predicted"/>
<sequence>MDVNLNHKKIRLLIFNEGAQKLFAQAQHVFNKNREEIVLVQIYCLRKLLNNLDDWLKKLKQI</sequence>
<name>A0A0C1H1D8_9BACT</name>
<evidence type="ECO:0000313" key="1">
    <source>
        <dbReference type="EMBL" id="KIC71534.1"/>
    </source>
</evidence>
<dbReference type="AlphaFoldDB" id="A0A0C1H1D8"/>
<dbReference type="EMBL" id="JSAN01000082">
    <property type="protein sequence ID" value="KIC71534.1"/>
    <property type="molecule type" value="Genomic_DNA"/>
</dbReference>
<comment type="caution">
    <text evidence="1">The sequence shown here is derived from an EMBL/GenBank/DDBJ whole genome shotgun (WGS) entry which is preliminary data.</text>
</comment>